<dbReference type="EC" id="3.4.11.18" evidence="6 7"/>
<gene>
    <name evidence="6 9" type="primary">map</name>
    <name evidence="9" type="ORF">ITX44_09460</name>
</gene>
<protein>
    <recommendedName>
        <fullName evidence="6 7">Methionine aminopeptidase</fullName>
        <shortName evidence="6">MAP</shortName>
        <shortName evidence="6">MetAP</shortName>
        <ecNumber evidence="6 7">3.4.11.18</ecNumber>
    </recommendedName>
    <alternativeName>
        <fullName evidence="6">Peptidase M</fullName>
    </alternativeName>
</protein>
<dbReference type="PANTHER" id="PTHR43330:SF27">
    <property type="entry name" value="METHIONINE AMINOPEPTIDASE"/>
    <property type="match status" value="1"/>
</dbReference>
<comment type="subunit">
    <text evidence="6">Monomer.</text>
</comment>
<keyword evidence="4 6" id="KW-0479">Metal-binding</keyword>
<dbReference type="NCBIfam" id="TIGR00500">
    <property type="entry name" value="met_pdase_I"/>
    <property type="match status" value="1"/>
</dbReference>
<comment type="similarity">
    <text evidence="6">Belongs to the peptidase M24A family. Methionine aminopeptidase type 1 subfamily.</text>
</comment>
<dbReference type="GO" id="GO:0004239">
    <property type="term" value="F:initiator methionyl aminopeptidase activity"/>
    <property type="evidence" value="ECO:0007669"/>
    <property type="project" value="UniProtKB-EC"/>
</dbReference>
<name>A0ABS2TNW3_9ACTN</name>
<comment type="caution">
    <text evidence="9">The sequence shown here is derived from an EMBL/GenBank/DDBJ whole genome shotgun (WGS) entry which is preliminary data.</text>
</comment>
<dbReference type="InterPro" id="IPR036005">
    <property type="entry name" value="Creatinase/aminopeptidase-like"/>
</dbReference>
<evidence type="ECO:0000256" key="6">
    <source>
        <dbReference type="HAMAP-Rule" id="MF_01974"/>
    </source>
</evidence>
<comment type="function">
    <text evidence="1 6">Removes the N-terminal methionine from nascent proteins. The N-terminal methionine is often cleaved when the second residue in the primary sequence is small and uncharged (Met-Ala-, Cys, Gly, Pro, Ser, Thr, or Val). Requires deformylation of the N(alpha)-formylated initiator methionine before it can be hydrolyzed.</text>
</comment>
<dbReference type="SUPFAM" id="SSF55920">
    <property type="entry name" value="Creatinase/aminopeptidase"/>
    <property type="match status" value="1"/>
</dbReference>
<dbReference type="InterPro" id="IPR000994">
    <property type="entry name" value="Pept_M24"/>
</dbReference>
<dbReference type="EMBL" id="JADKYB010000004">
    <property type="protein sequence ID" value="MBM9504762.1"/>
    <property type="molecule type" value="Genomic_DNA"/>
</dbReference>
<evidence type="ECO:0000256" key="3">
    <source>
        <dbReference type="ARBA" id="ARBA00022670"/>
    </source>
</evidence>
<evidence type="ECO:0000256" key="2">
    <source>
        <dbReference type="ARBA" id="ARBA00022438"/>
    </source>
</evidence>
<evidence type="ECO:0000259" key="8">
    <source>
        <dbReference type="Pfam" id="PF00557"/>
    </source>
</evidence>
<evidence type="ECO:0000256" key="1">
    <source>
        <dbReference type="ARBA" id="ARBA00002521"/>
    </source>
</evidence>
<accession>A0ABS2TNW3</accession>
<keyword evidence="5 6" id="KW-0378">Hydrolase</keyword>
<comment type="catalytic activity">
    <reaction evidence="6 7">
        <text>Release of N-terminal amino acids, preferentially methionine, from peptides and arylamides.</text>
        <dbReference type="EC" id="3.4.11.18"/>
    </reaction>
</comment>
<evidence type="ECO:0000256" key="5">
    <source>
        <dbReference type="ARBA" id="ARBA00022801"/>
    </source>
</evidence>
<sequence>MVEIKTPDQIARMRAAGLVVAAIHQATRAAAVPGATTKDLDEVAAKVLADHGAKPNFLGYGGFPATICTSVNDVVVHGIPDRETVLKDGDIISVDAGAIVDGWHGDAAFTCFVGSGHAPELHELSRVTEESMWAGIAAFRKGNRLEDISRAIESYIRRQPRPAAGQHGSGKYGIVEEYGGHGIGTQMHMDPHLLNYVSKKRGRGIKLVPGVCLAIEPMVTLGSPATHVMSDEWTVKTVDSSWAAHWEHSIALTDQGPLVLTAPDGGRAKLAEYGITAAPDPLA</sequence>
<dbReference type="RefSeq" id="WP_205356614.1">
    <property type="nucleotide sequence ID" value="NZ_JADKYB010000004.1"/>
</dbReference>
<evidence type="ECO:0000313" key="9">
    <source>
        <dbReference type="EMBL" id="MBM9504762.1"/>
    </source>
</evidence>
<feature type="binding site" evidence="6">
    <location>
        <position position="181"/>
    </location>
    <ligand>
        <name>a divalent metal cation</name>
        <dbReference type="ChEBI" id="CHEBI:60240"/>
        <label>2</label>
        <note>catalytic</note>
    </ligand>
</feature>
<dbReference type="PRINTS" id="PR00599">
    <property type="entry name" value="MAPEPTIDASE"/>
</dbReference>
<dbReference type="CDD" id="cd01086">
    <property type="entry name" value="MetAP1"/>
    <property type="match status" value="1"/>
</dbReference>
<feature type="binding site" evidence="6">
    <location>
        <position position="95"/>
    </location>
    <ligand>
        <name>a divalent metal cation</name>
        <dbReference type="ChEBI" id="CHEBI:60240"/>
        <label>1</label>
    </ligand>
</feature>
<keyword evidence="3 6" id="KW-0645">Protease</keyword>
<feature type="binding site" evidence="6">
    <location>
        <position position="188"/>
    </location>
    <ligand>
        <name>substrate</name>
    </ligand>
</feature>
<feature type="domain" description="Peptidase M24" evidence="8">
    <location>
        <begin position="12"/>
        <end position="254"/>
    </location>
</feature>
<keyword evidence="2 6" id="KW-0031">Aminopeptidase</keyword>
<dbReference type="InterPro" id="IPR001714">
    <property type="entry name" value="Pept_M24_MAP"/>
</dbReference>
<keyword evidence="10" id="KW-1185">Reference proteome</keyword>
<dbReference type="Gene3D" id="3.90.230.10">
    <property type="entry name" value="Creatinase/methionine aminopeptidase superfamily"/>
    <property type="match status" value="1"/>
</dbReference>
<feature type="binding site" evidence="6">
    <location>
        <position position="106"/>
    </location>
    <ligand>
        <name>a divalent metal cation</name>
        <dbReference type="ChEBI" id="CHEBI:60240"/>
        <label>2</label>
        <note>catalytic</note>
    </ligand>
</feature>
<feature type="binding site" evidence="6">
    <location>
        <position position="216"/>
    </location>
    <ligand>
        <name>a divalent metal cation</name>
        <dbReference type="ChEBI" id="CHEBI:60240"/>
        <label>2</label>
        <note>catalytic</note>
    </ligand>
</feature>
<feature type="binding site" evidence="6">
    <location>
        <position position="106"/>
    </location>
    <ligand>
        <name>a divalent metal cation</name>
        <dbReference type="ChEBI" id="CHEBI:60240"/>
        <label>1</label>
    </ligand>
</feature>
<evidence type="ECO:0000256" key="4">
    <source>
        <dbReference type="ARBA" id="ARBA00022723"/>
    </source>
</evidence>
<reference evidence="9 10" key="1">
    <citation type="submission" date="2021-01" db="EMBL/GenBank/DDBJ databases">
        <title>Streptomyces acididurans sp. nov., isolated from a peat swamp forest soil.</title>
        <authorList>
            <person name="Chantavorakit T."/>
            <person name="Duangmal K."/>
        </authorList>
    </citation>
    <scope>NUCLEOTIDE SEQUENCE [LARGE SCALE GENOMIC DNA]</scope>
    <source>
        <strain evidence="9 10">KK5PA1</strain>
    </source>
</reference>
<dbReference type="PANTHER" id="PTHR43330">
    <property type="entry name" value="METHIONINE AMINOPEPTIDASE"/>
    <property type="match status" value="1"/>
</dbReference>
<dbReference type="InterPro" id="IPR002467">
    <property type="entry name" value="Pept_M24A_MAP1"/>
</dbReference>
<dbReference type="Proteomes" id="UP000749040">
    <property type="component" value="Unassembled WGS sequence"/>
</dbReference>
<feature type="binding site" evidence="6">
    <location>
        <position position="247"/>
    </location>
    <ligand>
        <name>a divalent metal cation</name>
        <dbReference type="ChEBI" id="CHEBI:60240"/>
        <label>1</label>
    </ligand>
</feature>
<feature type="binding site" evidence="6">
    <location>
        <position position="247"/>
    </location>
    <ligand>
        <name>a divalent metal cation</name>
        <dbReference type="ChEBI" id="CHEBI:60240"/>
        <label>2</label>
        <note>catalytic</note>
    </ligand>
</feature>
<feature type="binding site" evidence="6">
    <location>
        <position position="77"/>
    </location>
    <ligand>
        <name>substrate</name>
    </ligand>
</feature>
<organism evidence="9 10">
    <name type="scientific">Actinacidiphila acididurans</name>
    <dbReference type="NCBI Taxonomy" id="2784346"/>
    <lineage>
        <taxon>Bacteria</taxon>
        <taxon>Bacillati</taxon>
        <taxon>Actinomycetota</taxon>
        <taxon>Actinomycetes</taxon>
        <taxon>Kitasatosporales</taxon>
        <taxon>Streptomycetaceae</taxon>
        <taxon>Actinacidiphila</taxon>
    </lineage>
</organism>
<proteinExistence type="inferred from homology"/>
<evidence type="ECO:0000313" key="10">
    <source>
        <dbReference type="Proteomes" id="UP000749040"/>
    </source>
</evidence>
<dbReference type="PROSITE" id="PS00680">
    <property type="entry name" value="MAP_1"/>
    <property type="match status" value="1"/>
</dbReference>
<dbReference type="HAMAP" id="MF_01974">
    <property type="entry name" value="MetAP_1"/>
    <property type="match status" value="1"/>
</dbReference>
<comment type="cofactor">
    <cofactor evidence="6">
        <name>Co(2+)</name>
        <dbReference type="ChEBI" id="CHEBI:48828"/>
    </cofactor>
    <cofactor evidence="6">
        <name>Zn(2+)</name>
        <dbReference type="ChEBI" id="CHEBI:29105"/>
    </cofactor>
    <cofactor evidence="6">
        <name>Mn(2+)</name>
        <dbReference type="ChEBI" id="CHEBI:29035"/>
    </cofactor>
    <cofactor evidence="6">
        <name>Fe(2+)</name>
        <dbReference type="ChEBI" id="CHEBI:29033"/>
    </cofactor>
    <text evidence="6">Binds 2 divalent metal cations per subunit. Has a high-affinity and a low affinity metal-binding site. The true nature of the physiological cofactor is under debate. The enzyme is active with cobalt, zinc, manganese or divalent iron ions. Most likely, methionine aminopeptidases function as mononuclear Fe(2+)-metalloproteases under physiological conditions, and the catalytically relevant metal-binding site has been assigned to the histidine-containing high-affinity site.</text>
</comment>
<evidence type="ECO:0000256" key="7">
    <source>
        <dbReference type="RuleBase" id="RU003653"/>
    </source>
</evidence>
<dbReference type="Pfam" id="PF00557">
    <property type="entry name" value="Peptidase_M24"/>
    <property type="match status" value="1"/>
</dbReference>